<keyword evidence="1" id="KW-0732">Signal</keyword>
<dbReference type="Pfam" id="PF12969">
    <property type="entry name" value="DUF3857"/>
    <property type="match status" value="1"/>
</dbReference>
<dbReference type="OrthoDB" id="8595007at2"/>
<feature type="domain" description="Transglutaminase-like" evidence="2">
    <location>
        <begin position="333"/>
        <end position="402"/>
    </location>
</feature>
<keyword evidence="4" id="KW-1185">Reference proteome</keyword>
<dbReference type="AlphaFoldDB" id="A0A4R3N8K0"/>
<reference evidence="3 4" key="1">
    <citation type="submission" date="2019-03" db="EMBL/GenBank/DDBJ databases">
        <title>Genomic Encyclopedia of Type Strains, Phase IV (KMG-IV): sequencing the most valuable type-strain genomes for metagenomic binning, comparative biology and taxonomic classification.</title>
        <authorList>
            <person name="Goeker M."/>
        </authorList>
    </citation>
    <scope>NUCLEOTIDE SEQUENCE [LARGE SCALE GENOMIC DNA]</scope>
    <source>
        <strain evidence="3 4">DSM 13605</strain>
    </source>
</reference>
<evidence type="ECO:0000313" key="4">
    <source>
        <dbReference type="Proteomes" id="UP000295414"/>
    </source>
</evidence>
<accession>A0A4R3N8K0</accession>
<dbReference type="Gene3D" id="2.60.40.3140">
    <property type="match status" value="1"/>
</dbReference>
<evidence type="ECO:0000313" key="3">
    <source>
        <dbReference type="EMBL" id="TCT23433.1"/>
    </source>
</evidence>
<dbReference type="SUPFAM" id="SSF54001">
    <property type="entry name" value="Cysteine proteinases"/>
    <property type="match status" value="1"/>
</dbReference>
<dbReference type="InterPro" id="IPR002931">
    <property type="entry name" value="Transglutaminase-like"/>
</dbReference>
<dbReference type="Proteomes" id="UP000295414">
    <property type="component" value="Unassembled WGS sequence"/>
</dbReference>
<gene>
    <name evidence="3" type="ORF">EDC34_10522</name>
</gene>
<evidence type="ECO:0000259" key="2">
    <source>
        <dbReference type="SMART" id="SM00460"/>
    </source>
</evidence>
<feature type="signal peptide" evidence="1">
    <location>
        <begin position="1"/>
        <end position="18"/>
    </location>
</feature>
<dbReference type="EMBL" id="SMAP01000005">
    <property type="protein sequence ID" value="TCT23433.1"/>
    <property type="molecule type" value="Genomic_DNA"/>
</dbReference>
<dbReference type="SMART" id="SM00460">
    <property type="entry name" value="TGc"/>
    <property type="match status" value="1"/>
</dbReference>
<name>A0A4R3N8K0_9GAMM</name>
<dbReference type="InterPro" id="IPR024618">
    <property type="entry name" value="DUF3857"/>
</dbReference>
<dbReference type="InterPro" id="IPR038765">
    <property type="entry name" value="Papain-like_cys_pep_sf"/>
</dbReference>
<feature type="chain" id="PRO_5020431125" evidence="1">
    <location>
        <begin position="19"/>
        <end position="673"/>
    </location>
</feature>
<protein>
    <submittedName>
        <fullName evidence="3">Transglutaminase superfamily protein</fullName>
    </submittedName>
</protein>
<evidence type="ECO:0000256" key="1">
    <source>
        <dbReference type="SAM" id="SignalP"/>
    </source>
</evidence>
<sequence>MRWIAGVLVLLAAMGAGAEDFKSGGFSFHTGKVPAFVEERPLAEVWPEDAPGANDDQWRYWRYDVQVDRRPGADIAYADYAYEPRSQGNTASAGRFEIPYNPEYQTLTLHRVELRRGGVWQSRLKPADISIARRERQFEQDISDGQVAALIVIEDVRPGDVVRISWSVAGSNPILAGQSSEQVRLAYGHPILDVRLRALYPPGTEIATHTENGASAPEVVQRQDATEVEVHAARVDRLQEEGDYPAWYQPYPLVQFAPKRSWADVVGWALPLYPPQSGQKLPDDLEQRIAAWKAIPSASERLRAALRAVQDEVRYFGVETGTSSHRPRSPDVVWRRRYGDCKDKTWLLVTVLQRLGIPAEPALVDTSRGRSVRDFAPAANLFNHVIVRAHLGGKAVFVDPTLRLQGGDPMQGDLSSYGVALPVVAASREMVEVAAPPQPTAGVEVKERYLPDGDGMRLEVSTEYRGANANRVRRLMDQERLEEVSRRYREYYAKRFGAVDSLQALKVQDDRDANILVVQEVYRLASPWQQDGTLRGIDMQAQALADVTDMPARIDRHAPLYFARPGRYVQEVTLESPKGWLARFGREDERVEGAAFTYRRTLQPTATGAVLRHEFDVSSREVPLALVPGHVASLRKVSEGLRSRLRYAAPASVDAAERQSRLQDLLREVLKDQ</sequence>
<dbReference type="Gene3D" id="3.10.620.30">
    <property type="match status" value="1"/>
</dbReference>
<comment type="caution">
    <text evidence="3">The sequence shown here is derived from an EMBL/GenBank/DDBJ whole genome shotgun (WGS) entry which is preliminary data.</text>
</comment>
<organism evidence="3 4">
    <name type="scientific">Thermomonas haemolytica</name>
    <dbReference type="NCBI Taxonomy" id="141949"/>
    <lineage>
        <taxon>Bacteria</taxon>
        <taxon>Pseudomonadati</taxon>
        <taxon>Pseudomonadota</taxon>
        <taxon>Gammaproteobacteria</taxon>
        <taxon>Lysobacterales</taxon>
        <taxon>Lysobacteraceae</taxon>
        <taxon>Thermomonas</taxon>
    </lineage>
</organism>
<proteinExistence type="predicted"/>